<dbReference type="NCBIfam" id="TIGR01643">
    <property type="entry name" value="YD_repeat_2x"/>
    <property type="match status" value="10"/>
</dbReference>
<gene>
    <name evidence="6" type="primary">wapA_1</name>
    <name evidence="6" type="ORF">NCTC12229_00095</name>
</gene>
<feature type="domain" description="Teneurin-like YD-shell" evidence="5">
    <location>
        <begin position="982"/>
        <end position="1112"/>
    </location>
</feature>
<feature type="domain" description="DUF6531" evidence="4">
    <location>
        <begin position="165"/>
        <end position="235"/>
    </location>
</feature>
<dbReference type="InterPro" id="IPR045351">
    <property type="entry name" value="DUF6531"/>
</dbReference>
<dbReference type="InterPro" id="IPR001826">
    <property type="entry name" value="RHS"/>
</dbReference>
<keyword evidence="1" id="KW-0677">Repeat</keyword>
<feature type="domain" description="Novel toxin 16" evidence="3">
    <location>
        <begin position="1368"/>
        <end position="1448"/>
    </location>
</feature>
<protein>
    <submittedName>
        <fullName evidence="6">Cell wall-associated polypeptide CWBP200</fullName>
    </submittedName>
</protein>
<dbReference type="Pfam" id="PF03527">
    <property type="entry name" value="RHS"/>
    <property type="match status" value="1"/>
</dbReference>
<dbReference type="Pfam" id="PF05593">
    <property type="entry name" value="RHS_repeat"/>
    <property type="match status" value="3"/>
</dbReference>
<evidence type="ECO:0000259" key="4">
    <source>
        <dbReference type="Pfam" id="PF20148"/>
    </source>
</evidence>
<dbReference type="PRINTS" id="PR00394">
    <property type="entry name" value="RHSPROTEIN"/>
</dbReference>
<evidence type="ECO:0000256" key="1">
    <source>
        <dbReference type="ARBA" id="ARBA00022737"/>
    </source>
</evidence>
<dbReference type="EMBL" id="UGRS01000001">
    <property type="protein sequence ID" value="SUA35692.1"/>
    <property type="molecule type" value="Genomic_DNA"/>
</dbReference>
<feature type="domain" description="RHS protein conserved region" evidence="2">
    <location>
        <begin position="1200"/>
        <end position="1236"/>
    </location>
</feature>
<dbReference type="PANTHER" id="PTHR32305">
    <property type="match status" value="1"/>
</dbReference>
<sequence length="1455" mass="163193">MCRVRASSTHTFLSISISIQNPIMAVNKIARKSSKFRVVFMVPDFCWPPPPAPPTVPPIPFPLFADLGGAKTVAKDVKINRKPAFVFKASKTSRTYGDEIALPGRKGVLSRTATKPAWPMMHSSSVKIRKRYIVRAGDMFHMNNKYKKKLPPKPCISCKAAVGAGRPVNPIHGLKFLENETDFAFEGLMPLVWNRSYYSDQDGTGWLGEGWSVPGSQRIIRDAAGLAYIDDQGRLFPLPEVDEDDEEPVLFESEQIWFSKNSDGHYVIASLDGSVSLRFAPLAVSEDDPNGDSCSLLPLVAVEDANGNHQRFVYHPITGLPQYIIDGNGRVFYLHFGNVADAAAPKLRLLSVSLLDALPAVGAAAQIGDALVRYEYSGSGDLLRVIGRDGAVKRSFTYQNNLMVSHTDAAGLTAYYEYSHYTPTGKVLRNWTSLGEEWRFTYHDGYTEVTDVLGRTEQYHYDYNNELTKRVFADGSAVLMERDSLGRLLSHTDAMGRVTRYQYSNEGQIETIVRPDGAMLHFDYDDSYRLIRKSDAEGHYDSYTYDEAGNLLTHTDPLKHTTCFEYADNGLLLSVTDPKGSTTEYHYDRNHQPDLITDCSGYQTKLAYTLEGQLARITDALGQHTEYHYDANQNLTLALYPDGSKETFRYDAADRLTGHTDGEGHTTAYEYGQDGLPTQRTNALGHTFGYHYDQARRLIGLTNENGARYRFAYDVLDRLVAESGFDHKLTAYHYNAGNELVQQSEYGDDASIAAKLMAQYGGQPVKSTDRTPLSDGLKDKTPLRITEFQRDILGRLKHTLAHDNKGNIQETAYHYDLNGNLVRAANRHSITCFDYNPNGQLIGQHRWKVPTREENEQNGLIDTDWRDPQYDMLFQPITKSIHYHYDFNGNRTTTVLPDGRQINYLYYGSGHLHQINLDGEAISDIERDKLHREIQRTQGALTSRYELDPLGRLKKQIAALDSLSESGNGKSKVAAGYSQTAVKRSYGYDKTGNLLHSSDQRTGTTHFEYDKLGRITQAGNERFAFDPAHNILSTNGQTVSDGLNAVTDNRIKHYNGISYYYDDLGNLIHRELPDGEVQNYFYDLHDQLVKVEIFKKDGSKETWVYTYDALGRRISKGRLKANGNADPLSDSLKDNACLNTPNGKDIIDSEIAFLWDGSHLLQEHNSDGLYTYLYTDADSYEPLAQIHNYTNTESESRQEINYFHCDQIGIPREMTDKDGKLLWFGEYDAWGKLVKETNVTETAHQPFRLQNQYFDRETGLHYNFFRYYEPDAGRFVNQDPIGIITSENLYAFAPNTQRWVDISGAMAQVAAGCAIGAPFGGPVGCAAGSAIALAATAVLAVGAAATAISTSRSKSTTACSKCSSPQPKCPPDVYAKLNAAVNKAKIYTSSLGGCKSWMQPRSLYMRRDAAYKELKARKQREDTCWNGGDAGHLERMNNLRNQIKKCENFISRGWR</sequence>
<dbReference type="InterPro" id="IPR006530">
    <property type="entry name" value="YD"/>
</dbReference>
<dbReference type="InterPro" id="IPR056823">
    <property type="entry name" value="TEN-like_YD-shell"/>
</dbReference>
<dbReference type="InterPro" id="IPR029118">
    <property type="entry name" value="Ntox16"/>
</dbReference>
<feature type="domain" description="Teneurin-like YD-shell" evidence="5">
    <location>
        <begin position="603"/>
        <end position="735"/>
    </location>
</feature>
<evidence type="ECO:0000259" key="5">
    <source>
        <dbReference type="Pfam" id="PF25023"/>
    </source>
</evidence>
<dbReference type="InterPro" id="IPR031325">
    <property type="entry name" value="RHS_repeat"/>
</dbReference>
<evidence type="ECO:0000313" key="7">
    <source>
        <dbReference type="Proteomes" id="UP000254055"/>
    </source>
</evidence>
<dbReference type="Gene3D" id="2.180.10.10">
    <property type="entry name" value="RHS repeat-associated core"/>
    <property type="match status" value="3"/>
</dbReference>
<reference evidence="6 7" key="1">
    <citation type="submission" date="2018-06" db="EMBL/GenBank/DDBJ databases">
        <authorList>
            <consortium name="Pathogen Informatics"/>
            <person name="Doyle S."/>
        </authorList>
    </citation>
    <scope>NUCLEOTIDE SEQUENCE [LARGE SCALE GENOMIC DNA]</scope>
    <source>
        <strain evidence="6 7">NCTC12229</strain>
    </source>
</reference>
<accession>A0A378WF71</accession>
<dbReference type="Pfam" id="PF20148">
    <property type="entry name" value="DUF6531"/>
    <property type="match status" value="1"/>
</dbReference>
<dbReference type="PANTHER" id="PTHR32305:SF15">
    <property type="entry name" value="PROTEIN RHSA-RELATED"/>
    <property type="match status" value="1"/>
</dbReference>
<evidence type="ECO:0000313" key="6">
    <source>
        <dbReference type="EMBL" id="SUA35692.1"/>
    </source>
</evidence>
<dbReference type="Proteomes" id="UP000254055">
    <property type="component" value="Unassembled WGS sequence"/>
</dbReference>
<evidence type="ECO:0000259" key="3">
    <source>
        <dbReference type="Pfam" id="PF15523"/>
    </source>
</evidence>
<name>A0A378WF71_9NEIS</name>
<dbReference type="Pfam" id="PF25023">
    <property type="entry name" value="TEN_YD-shell"/>
    <property type="match status" value="2"/>
</dbReference>
<dbReference type="Pfam" id="PF15523">
    <property type="entry name" value="Ntox16"/>
    <property type="match status" value="1"/>
</dbReference>
<dbReference type="NCBIfam" id="TIGR03696">
    <property type="entry name" value="Rhs_assc_core"/>
    <property type="match status" value="1"/>
</dbReference>
<organism evidence="6 7">
    <name type="scientific">Neisseria zoodegmatis</name>
    <dbReference type="NCBI Taxonomy" id="326523"/>
    <lineage>
        <taxon>Bacteria</taxon>
        <taxon>Pseudomonadati</taxon>
        <taxon>Pseudomonadota</taxon>
        <taxon>Betaproteobacteria</taxon>
        <taxon>Neisseriales</taxon>
        <taxon>Neisseriaceae</taxon>
        <taxon>Neisseria</taxon>
    </lineage>
</organism>
<dbReference type="InterPro" id="IPR050708">
    <property type="entry name" value="T6SS_VgrG/RHS"/>
</dbReference>
<dbReference type="Pfam" id="PF13665">
    <property type="entry name" value="Tox-PAAR-like"/>
    <property type="match status" value="1"/>
</dbReference>
<proteinExistence type="predicted"/>
<dbReference type="InterPro" id="IPR022385">
    <property type="entry name" value="Rhs_assc_core"/>
</dbReference>
<evidence type="ECO:0000259" key="2">
    <source>
        <dbReference type="Pfam" id="PF03527"/>
    </source>
</evidence>